<evidence type="ECO:0000256" key="1">
    <source>
        <dbReference type="SAM" id="SignalP"/>
    </source>
</evidence>
<feature type="chain" id="PRO_5041917275" evidence="1">
    <location>
        <begin position="20"/>
        <end position="279"/>
    </location>
</feature>
<dbReference type="EMBL" id="JAODUP010000609">
    <property type="protein sequence ID" value="KAK2146428.1"/>
    <property type="molecule type" value="Genomic_DNA"/>
</dbReference>
<evidence type="ECO:0000313" key="3">
    <source>
        <dbReference type="Proteomes" id="UP001208570"/>
    </source>
</evidence>
<reference evidence="2" key="1">
    <citation type="journal article" date="2023" name="Mol. Biol. Evol.">
        <title>Third-Generation Sequencing Reveals the Adaptive Role of the Epigenome in Three Deep-Sea Polychaetes.</title>
        <authorList>
            <person name="Perez M."/>
            <person name="Aroh O."/>
            <person name="Sun Y."/>
            <person name="Lan Y."/>
            <person name="Juniper S.K."/>
            <person name="Young C.R."/>
            <person name="Angers B."/>
            <person name="Qian P.Y."/>
        </authorList>
    </citation>
    <scope>NUCLEOTIDE SEQUENCE</scope>
    <source>
        <strain evidence="2">P08H-3</strain>
    </source>
</reference>
<dbReference type="AlphaFoldDB" id="A0AAD9J5D6"/>
<evidence type="ECO:0000313" key="2">
    <source>
        <dbReference type="EMBL" id="KAK2146428.1"/>
    </source>
</evidence>
<proteinExistence type="predicted"/>
<gene>
    <name evidence="2" type="ORF">LSH36_609g01066</name>
</gene>
<dbReference type="Proteomes" id="UP001208570">
    <property type="component" value="Unassembled WGS sequence"/>
</dbReference>
<comment type="caution">
    <text evidence="2">The sequence shown here is derived from an EMBL/GenBank/DDBJ whole genome shotgun (WGS) entry which is preliminary data.</text>
</comment>
<sequence length="279" mass="31514">MDVRVLVFGVAFSLTVVSGQQASGNNFIFNAGTCYSSDCRCFECCDNKNLDTVFEDAYTPSAEIPLQYIGAGEDFKLANCDRCDHASNATSIFLQKFEYDGDLKWCRWYIHYDCSDTVVQGGSVSSRADAFQNKLLRFGIFERDSSQQFAFKLIGFNTLDRVDWYDNLLKDGVLASGDGAHFNYTFTLKDKKAMKVDGGSLNGKYIGFSWSIGGAVCYQKPLPSFSSGPEMMAIFDQPTEFGNWDQIDFSTHTYVSTTVRPKQLRRYYNMRCAYKPFTM</sequence>
<protein>
    <submittedName>
        <fullName evidence="2">Uncharacterized protein</fullName>
    </submittedName>
</protein>
<keyword evidence="1" id="KW-0732">Signal</keyword>
<keyword evidence="3" id="KW-1185">Reference proteome</keyword>
<accession>A0AAD9J5D6</accession>
<organism evidence="2 3">
    <name type="scientific">Paralvinella palmiformis</name>
    <dbReference type="NCBI Taxonomy" id="53620"/>
    <lineage>
        <taxon>Eukaryota</taxon>
        <taxon>Metazoa</taxon>
        <taxon>Spiralia</taxon>
        <taxon>Lophotrochozoa</taxon>
        <taxon>Annelida</taxon>
        <taxon>Polychaeta</taxon>
        <taxon>Sedentaria</taxon>
        <taxon>Canalipalpata</taxon>
        <taxon>Terebellida</taxon>
        <taxon>Terebelliformia</taxon>
        <taxon>Alvinellidae</taxon>
        <taxon>Paralvinella</taxon>
    </lineage>
</organism>
<feature type="signal peptide" evidence="1">
    <location>
        <begin position="1"/>
        <end position="19"/>
    </location>
</feature>
<name>A0AAD9J5D6_9ANNE</name>